<dbReference type="EMBL" id="GL377595">
    <property type="protein sequence ID" value="EFJ22681.1"/>
    <property type="molecule type" value="Genomic_DNA"/>
</dbReference>
<reference evidence="2 3" key="1">
    <citation type="journal article" date="2011" name="Science">
        <title>The Selaginella genome identifies genetic changes associated with the evolution of vascular plants.</title>
        <authorList>
            <person name="Banks J.A."/>
            <person name="Nishiyama T."/>
            <person name="Hasebe M."/>
            <person name="Bowman J.L."/>
            <person name="Gribskov M."/>
            <person name="dePamphilis C."/>
            <person name="Albert V.A."/>
            <person name="Aono N."/>
            <person name="Aoyama T."/>
            <person name="Ambrose B.A."/>
            <person name="Ashton N.W."/>
            <person name="Axtell M.J."/>
            <person name="Barker E."/>
            <person name="Barker M.S."/>
            <person name="Bennetzen J.L."/>
            <person name="Bonawitz N.D."/>
            <person name="Chapple C."/>
            <person name="Cheng C."/>
            <person name="Correa L.G."/>
            <person name="Dacre M."/>
            <person name="DeBarry J."/>
            <person name="Dreyer I."/>
            <person name="Elias M."/>
            <person name="Engstrom E.M."/>
            <person name="Estelle M."/>
            <person name="Feng L."/>
            <person name="Finet C."/>
            <person name="Floyd S.K."/>
            <person name="Frommer W.B."/>
            <person name="Fujita T."/>
            <person name="Gramzow L."/>
            <person name="Gutensohn M."/>
            <person name="Harholt J."/>
            <person name="Hattori M."/>
            <person name="Heyl A."/>
            <person name="Hirai T."/>
            <person name="Hiwatashi Y."/>
            <person name="Ishikawa M."/>
            <person name="Iwata M."/>
            <person name="Karol K.G."/>
            <person name="Koehler B."/>
            <person name="Kolukisaoglu U."/>
            <person name="Kubo M."/>
            <person name="Kurata T."/>
            <person name="Lalonde S."/>
            <person name="Li K."/>
            <person name="Li Y."/>
            <person name="Litt A."/>
            <person name="Lyons E."/>
            <person name="Manning G."/>
            <person name="Maruyama T."/>
            <person name="Michael T.P."/>
            <person name="Mikami K."/>
            <person name="Miyazaki S."/>
            <person name="Morinaga S."/>
            <person name="Murata T."/>
            <person name="Mueller-Roeber B."/>
            <person name="Nelson D.R."/>
            <person name="Obara M."/>
            <person name="Oguri Y."/>
            <person name="Olmstead R.G."/>
            <person name="Onodera N."/>
            <person name="Petersen B.L."/>
            <person name="Pils B."/>
            <person name="Prigge M."/>
            <person name="Rensing S.A."/>
            <person name="Riano-Pachon D.M."/>
            <person name="Roberts A.W."/>
            <person name="Sato Y."/>
            <person name="Scheller H.V."/>
            <person name="Schulz B."/>
            <person name="Schulz C."/>
            <person name="Shakirov E.V."/>
            <person name="Shibagaki N."/>
            <person name="Shinohara N."/>
            <person name="Shippen D.E."/>
            <person name="Soerensen I."/>
            <person name="Sotooka R."/>
            <person name="Sugimoto N."/>
            <person name="Sugita M."/>
            <person name="Sumikawa N."/>
            <person name="Tanurdzic M."/>
            <person name="Theissen G."/>
            <person name="Ulvskov P."/>
            <person name="Wakazuki S."/>
            <person name="Weng J.K."/>
            <person name="Willats W.W."/>
            <person name="Wipf D."/>
            <person name="Wolf P.G."/>
            <person name="Yang L."/>
            <person name="Zimmer A.D."/>
            <person name="Zhu Q."/>
            <person name="Mitros T."/>
            <person name="Hellsten U."/>
            <person name="Loque D."/>
            <person name="Otillar R."/>
            <person name="Salamov A."/>
            <person name="Schmutz J."/>
            <person name="Shapiro H."/>
            <person name="Lindquist E."/>
            <person name="Lucas S."/>
            <person name="Rokhsar D."/>
            <person name="Grigoriev I.V."/>
        </authorList>
    </citation>
    <scope>NUCLEOTIDE SEQUENCE [LARGE SCALE GENOMIC DNA]</scope>
</reference>
<feature type="transmembrane region" description="Helical" evidence="1">
    <location>
        <begin position="6"/>
        <end position="31"/>
    </location>
</feature>
<dbReference type="eggNOG" id="ENOG502QS6P">
    <property type="taxonomic scope" value="Eukaryota"/>
</dbReference>
<dbReference type="PANTHER" id="PTHR31133:SF12">
    <property type="entry name" value="MEMBRANE PROTEIN"/>
    <property type="match status" value="1"/>
</dbReference>
<evidence type="ECO:0000313" key="2">
    <source>
        <dbReference type="EMBL" id="EFJ22681.1"/>
    </source>
</evidence>
<dbReference type="FunCoup" id="D8RZ43">
    <property type="interactions" value="245"/>
</dbReference>
<keyword evidence="1" id="KW-0812">Transmembrane</keyword>
<feature type="transmembrane region" description="Helical" evidence="1">
    <location>
        <begin position="43"/>
        <end position="63"/>
    </location>
</feature>
<name>D8RZ43_SELML</name>
<evidence type="ECO:0000256" key="1">
    <source>
        <dbReference type="SAM" id="Phobius"/>
    </source>
</evidence>
<dbReference type="KEGG" id="smo:SELMODRAFT_52436"/>
<keyword evidence="1" id="KW-1133">Transmembrane helix</keyword>
<protein>
    <submittedName>
        <fullName evidence="2">Uncharacterized protein</fullName>
    </submittedName>
</protein>
<dbReference type="HOGENOM" id="CLU_019915_1_0_1"/>
<accession>D8RZ43</accession>
<organism evidence="3">
    <name type="scientific">Selaginella moellendorffii</name>
    <name type="common">Spikemoss</name>
    <dbReference type="NCBI Taxonomy" id="88036"/>
    <lineage>
        <taxon>Eukaryota</taxon>
        <taxon>Viridiplantae</taxon>
        <taxon>Streptophyta</taxon>
        <taxon>Embryophyta</taxon>
        <taxon>Tracheophyta</taxon>
        <taxon>Lycopodiopsida</taxon>
        <taxon>Selaginellales</taxon>
        <taxon>Selaginellaceae</taxon>
        <taxon>Selaginella</taxon>
    </lineage>
</organism>
<dbReference type="Gramene" id="EFJ22681">
    <property type="protein sequence ID" value="EFJ22681"/>
    <property type="gene ID" value="SELMODRAFT_52436"/>
</dbReference>
<dbReference type="OMA" id="VFNRPQD"/>
<dbReference type="STRING" id="88036.D8RZ43"/>
<keyword evidence="1" id="KW-0472">Membrane</keyword>
<feature type="non-terminal residue" evidence="2">
    <location>
        <position position="1"/>
    </location>
</feature>
<dbReference type="InParanoid" id="D8RZ43"/>
<feature type="transmembrane region" description="Helical" evidence="1">
    <location>
        <begin position="69"/>
        <end position="88"/>
    </location>
</feature>
<keyword evidence="3" id="KW-1185">Reference proteome</keyword>
<dbReference type="Proteomes" id="UP000001514">
    <property type="component" value="Unassembled WGS sequence"/>
</dbReference>
<feature type="transmembrane region" description="Helical" evidence="1">
    <location>
        <begin position="154"/>
        <end position="175"/>
    </location>
</feature>
<dbReference type="PANTHER" id="PTHR31133">
    <property type="entry name" value="MEMBRANE PROTEIN"/>
    <property type="match status" value="1"/>
</dbReference>
<dbReference type="InterPro" id="IPR040229">
    <property type="entry name" value="At3g27390-like"/>
</dbReference>
<evidence type="ECO:0000313" key="3">
    <source>
        <dbReference type="Proteomes" id="UP000001514"/>
    </source>
</evidence>
<dbReference type="AlphaFoldDB" id="D8RZ43"/>
<proteinExistence type="predicted"/>
<sequence>GILIAPLALAIIFVGNVTVALALWPAFVYWIYESIIKTRKLGLLLKLVAALCAPLPLVLWPAAVICGSVLTGLGYGFFTPLVATFEAVSQGRTNKARSCILDGSFSTVKGSCTVVRDFTDWCYHSCPAYIADFRDGEAIDGPYNISRLLEIPTCFVAAVLGVMVDVPLFAIISLIKSPFMLVKGWERLLDDLIVSQEGTCVKVVCVPFAGLAILLWPLVVVAAVVSGVFTSIFVGLYAAVIVHKENSFKSGLAYIVAMGAEFDEQTNDVLYLREGSYVLPDPEKGHSQKAVAKQPAPEQKPSEAGMIIPQLSASKSLKRSIQDVKMVQVWEHMFKSCCEHSKDLIHKGVLKTSDLEEYLSDKSKNKLIAVKLPAYSLLMNLIFSAKSSSTGLVLYSGLELTVFNRPEDRLLDWFFEPLLVLKEQIRAAKLHPSEERYLEKLTLLSSDAEWDNGAIAPQDNVRKGELEALSRRIQGISTSVSRFPTFRRRYENFIKSLLVY</sequence>
<feature type="transmembrane region" description="Helical" evidence="1">
    <location>
        <begin position="213"/>
        <end position="240"/>
    </location>
</feature>
<feature type="non-terminal residue" evidence="2">
    <location>
        <position position="500"/>
    </location>
</feature>
<gene>
    <name evidence="2" type="ORF">SELMODRAFT_52436</name>
</gene>